<dbReference type="Proteomes" id="UP001595932">
    <property type="component" value="Unassembled WGS sequence"/>
</dbReference>
<feature type="domain" description="Tubby C-terminal" evidence="1">
    <location>
        <begin position="4"/>
        <end position="94"/>
    </location>
</feature>
<dbReference type="InterPro" id="IPR056944">
    <property type="entry name" value="Tubby_C-like"/>
</dbReference>
<proteinExistence type="predicted"/>
<sequence length="180" mass="20441">MEIYYQLPKYQSNISEIIVYDNEQVGIGTLQRFSHNQMSEKVVRHLSSTFVSNVRARDSTSNVVYTIQLKNQFKAFVSTAEWTIEKNDQLIGSIKEKGVGRTLIIDLLNEQIKATSEITALREIKFFQIDADQEIQIGIGKRNISIGSPQINLDINERYTSVSPILFAALSFVHNNQGNN</sequence>
<dbReference type="EMBL" id="JBHSGL010000005">
    <property type="protein sequence ID" value="MFC4713001.1"/>
    <property type="molecule type" value="Genomic_DNA"/>
</dbReference>
<protein>
    <recommendedName>
        <fullName evidence="1">Tubby C-terminal domain-containing protein</fullName>
    </recommendedName>
</protein>
<accession>A0ABV9MAY1</accession>
<evidence type="ECO:0000259" key="1">
    <source>
        <dbReference type="Pfam" id="PF23728"/>
    </source>
</evidence>
<evidence type="ECO:0000313" key="3">
    <source>
        <dbReference type="Proteomes" id="UP001595932"/>
    </source>
</evidence>
<dbReference type="RefSeq" id="WP_377278562.1">
    <property type="nucleotide sequence ID" value="NZ_JBHSGL010000005.1"/>
</dbReference>
<dbReference type="Pfam" id="PF23728">
    <property type="entry name" value="Tubby_C_like"/>
    <property type="match status" value="1"/>
</dbReference>
<reference evidence="3" key="1">
    <citation type="journal article" date="2019" name="Int. J. Syst. Evol. Microbiol.">
        <title>The Global Catalogue of Microorganisms (GCM) 10K type strain sequencing project: providing services to taxonomists for standard genome sequencing and annotation.</title>
        <authorList>
            <consortium name="The Broad Institute Genomics Platform"/>
            <consortium name="The Broad Institute Genome Sequencing Center for Infectious Disease"/>
            <person name="Wu L."/>
            <person name="Ma J."/>
        </authorList>
    </citation>
    <scope>NUCLEOTIDE SEQUENCE [LARGE SCALE GENOMIC DNA]</scope>
    <source>
        <strain evidence="3">CGMCC 1.12151</strain>
    </source>
</reference>
<organism evidence="2 3">
    <name type="scientific">Planococcus dechangensis</name>
    <dbReference type="NCBI Taxonomy" id="1176255"/>
    <lineage>
        <taxon>Bacteria</taxon>
        <taxon>Bacillati</taxon>
        <taxon>Bacillota</taxon>
        <taxon>Bacilli</taxon>
        <taxon>Bacillales</taxon>
        <taxon>Caryophanaceae</taxon>
        <taxon>Planococcus</taxon>
    </lineage>
</organism>
<evidence type="ECO:0000313" key="2">
    <source>
        <dbReference type="EMBL" id="MFC4713001.1"/>
    </source>
</evidence>
<name>A0ABV9MAY1_9BACL</name>
<keyword evidence="3" id="KW-1185">Reference proteome</keyword>
<gene>
    <name evidence="2" type="ORF">ACFO5U_09030</name>
</gene>
<comment type="caution">
    <text evidence="2">The sequence shown here is derived from an EMBL/GenBank/DDBJ whole genome shotgun (WGS) entry which is preliminary data.</text>
</comment>